<evidence type="ECO:0000313" key="6">
    <source>
        <dbReference type="Ensembl" id="ENSOMEP00000023991.1"/>
    </source>
</evidence>
<dbReference type="Pfam" id="PF00248">
    <property type="entry name" value="Aldo_ket_red"/>
    <property type="match status" value="1"/>
</dbReference>
<dbReference type="PIRSF" id="PIRSF000097">
    <property type="entry name" value="AKR"/>
    <property type="match status" value="1"/>
</dbReference>
<keyword evidence="7" id="KW-1185">Reference proteome</keyword>
<feature type="domain" description="NADP-dependent oxidoreductase" evidence="5">
    <location>
        <begin position="11"/>
        <end position="183"/>
    </location>
</feature>
<sequence length="293" mass="33289">TLSSGQRMPMIGLGTWKSSAGQVKQAVVAALECGYRHIDCAAVYGNEQEIGEALALCVGPGKTLRRDELFVTSKLWNTKHNPEDVEDACRTSLAHLGLSYLDLYLMHWPMAFRGKELMPRRDDGTICYSDMHYRDTWKAMEDLVEKGLVKAIGLSNFNARQMDEIMRVAKHKPVVNQTAYSPLGSGDRPWASPDEPRLLEDPKLVGIAQRYQKSPAQVILWHTQRGMACIPKSVTPSRIQQNLNFDFKLSQEDMKLIDSFTCNRRFIVPTVVRDGKTVWRDAEHPHFPFHDPY</sequence>
<feature type="site" description="Lowers pKa of active site Tyr" evidence="4">
    <location>
        <position position="74"/>
    </location>
</feature>
<evidence type="ECO:0000259" key="5">
    <source>
        <dbReference type="Pfam" id="PF00248"/>
    </source>
</evidence>
<dbReference type="PaxDb" id="30732-ENSOMEP00000023991"/>
<reference evidence="6" key="1">
    <citation type="submission" date="2025-08" db="UniProtKB">
        <authorList>
            <consortium name="Ensembl"/>
        </authorList>
    </citation>
    <scope>IDENTIFICATION</scope>
</reference>
<name>A0A3B3D2C5_ORYME</name>
<dbReference type="PRINTS" id="PR00069">
    <property type="entry name" value="ALDKETRDTASE"/>
</dbReference>
<dbReference type="InterPro" id="IPR020471">
    <property type="entry name" value="AKR"/>
</dbReference>
<dbReference type="SUPFAM" id="SSF51430">
    <property type="entry name" value="NAD(P)-linked oxidoreductase"/>
    <property type="match status" value="1"/>
</dbReference>
<protein>
    <submittedName>
        <fullName evidence="6">Aldo-keto reductase family 1, member A1a (aldehyde reductase)</fullName>
    </submittedName>
</protein>
<evidence type="ECO:0000256" key="2">
    <source>
        <dbReference type="PIRSR" id="PIRSR000097-1"/>
    </source>
</evidence>
<dbReference type="Proteomes" id="UP000261560">
    <property type="component" value="Unplaced"/>
</dbReference>
<proteinExistence type="inferred from homology"/>
<dbReference type="InterPro" id="IPR018170">
    <property type="entry name" value="Aldo/ket_reductase_CS"/>
</dbReference>
<dbReference type="Ensembl" id="ENSOMET00000010799.1">
    <property type="protein sequence ID" value="ENSOMEP00000023991.1"/>
    <property type="gene ID" value="ENSOMEG00000004384.1"/>
</dbReference>
<organism evidence="6 7">
    <name type="scientific">Oryzias melastigma</name>
    <name type="common">Marine medaka</name>
    <dbReference type="NCBI Taxonomy" id="30732"/>
    <lineage>
        <taxon>Eukaryota</taxon>
        <taxon>Metazoa</taxon>
        <taxon>Chordata</taxon>
        <taxon>Craniata</taxon>
        <taxon>Vertebrata</taxon>
        <taxon>Euteleostomi</taxon>
        <taxon>Actinopterygii</taxon>
        <taxon>Neopterygii</taxon>
        <taxon>Teleostei</taxon>
        <taxon>Neoteleostei</taxon>
        <taxon>Acanthomorphata</taxon>
        <taxon>Ovalentaria</taxon>
        <taxon>Atherinomorphae</taxon>
        <taxon>Beloniformes</taxon>
        <taxon>Adrianichthyidae</taxon>
        <taxon>Oryziinae</taxon>
        <taxon>Oryzias</taxon>
    </lineage>
</organism>
<comment type="similarity">
    <text evidence="1">Belongs to the aldo/keto reductase family.</text>
</comment>
<dbReference type="GeneTree" id="ENSGT00940000166020"/>
<dbReference type="PANTHER" id="PTHR11732">
    <property type="entry name" value="ALDO/KETO REDUCTASE"/>
    <property type="match status" value="1"/>
</dbReference>
<dbReference type="GO" id="GO:0002040">
    <property type="term" value="P:sprouting angiogenesis"/>
    <property type="evidence" value="ECO:0007669"/>
    <property type="project" value="Ensembl"/>
</dbReference>
<evidence type="ECO:0000256" key="3">
    <source>
        <dbReference type="PIRSR" id="PIRSR000097-2"/>
    </source>
</evidence>
<dbReference type="AlphaFoldDB" id="A0A3B3D2C5"/>
<dbReference type="InterPro" id="IPR036812">
    <property type="entry name" value="NAD(P)_OxRdtase_dom_sf"/>
</dbReference>
<dbReference type="OMA" id="FMTMKAA"/>
<dbReference type="PROSITE" id="PS00063">
    <property type="entry name" value="ALDOKETO_REDUCTASE_3"/>
    <property type="match status" value="1"/>
</dbReference>
<accession>A0A3B3D2C5</accession>
<evidence type="ECO:0000313" key="7">
    <source>
        <dbReference type="Proteomes" id="UP000261560"/>
    </source>
</evidence>
<dbReference type="PROSITE" id="PS00062">
    <property type="entry name" value="ALDOKETO_REDUCTASE_2"/>
    <property type="match status" value="1"/>
</dbReference>
<dbReference type="PROSITE" id="PS00798">
    <property type="entry name" value="ALDOKETO_REDUCTASE_1"/>
    <property type="match status" value="1"/>
</dbReference>
<feature type="active site" description="Proton donor" evidence="2">
    <location>
        <position position="44"/>
    </location>
</feature>
<evidence type="ECO:0000256" key="4">
    <source>
        <dbReference type="PIRSR" id="PIRSR000097-3"/>
    </source>
</evidence>
<dbReference type="InterPro" id="IPR023210">
    <property type="entry name" value="NADP_OxRdtase_dom"/>
</dbReference>
<evidence type="ECO:0000256" key="1">
    <source>
        <dbReference type="ARBA" id="ARBA00007905"/>
    </source>
</evidence>
<dbReference type="GO" id="GO:0042593">
    <property type="term" value="P:glucose homeostasis"/>
    <property type="evidence" value="ECO:0007669"/>
    <property type="project" value="Ensembl"/>
</dbReference>
<reference evidence="6" key="2">
    <citation type="submission" date="2025-09" db="UniProtKB">
        <authorList>
            <consortium name="Ensembl"/>
        </authorList>
    </citation>
    <scope>IDENTIFICATION</scope>
</reference>
<dbReference type="Gene3D" id="3.20.20.100">
    <property type="entry name" value="NADP-dependent oxidoreductase domain"/>
    <property type="match status" value="1"/>
</dbReference>
<dbReference type="GO" id="GO:0016491">
    <property type="term" value="F:oxidoreductase activity"/>
    <property type="evidence" value="ECO:0007669"/>
    <property type="project" value="InterPro"/>
</dbReference>
<feature type="binding site" evidence="3">
    <location>
        <position position="107"/>
    </location>
    <ligand>
        <name>substrate</name>
    </ligand>
</feature>
<dbReference type="STRING" id="30732.ENSOMEP00000023991"/>